<dbReference type="EMBL" id="EF531339">
    <property type="protein sequence ID" value="ABV27435.1"/>
    <property type="molecule type" value="Genomic_DNA"/>
</dbReference>
<reference evidence="1" key="1">
    <citation type="journal article" date="2007" name="Science">
        <title>Candidatus Chloracidobacterium thermophilum: an aerobic phototrophic Acidobacterium.</title>
        <authorList>
            <person name="Bryant D.A."/>
            <person name="Costas A.M."/>
            <person name="Maresca J.A."/>
            <person name="Chew A.G."/>
            <person name="Klatt C.G."/>
            <person name="Bateson M.M."/>
            <person name="Tallon L.J."/>
            <person name="Hostetler J."/>
            <person name="Nelson W.C."/>
            <person name="Heidelberg J.F."/>
            <person name="Ward D.M."/>
        </authorList>
    </citation>
    <scope>NUCLEOTIDE SEQUENCE</scope>
</reference>
<evidence type="ECO:0000313" key="1">
    <source>
        <dbReference type="EMBL" id="ABV27435.1"/>
    </source>
</evidence>
<dbReference type="AlphaFoldDB" id="A8DJU8"/>
<protein>
    <submittedName>
        <fullName evidence="1">Uncharacterized protein</fullName>
    </submittedName>
</protein>
<gene>
    <name evidence="1" type="ORF">YS_M60-F11.191</name>
</gene>
<proteinExistence type="predicted"/>
<accession>A8DJU8</accession>
<name>A8DJU8_9BACT</name>
<organism evidence="1">
    <name type="scientific">Chloracidobacterium thermophilum</name>
    <dbReference type="NCBI Taxonomy" id="458033"/>
    <lineage>
        <taxon>Bacteria</taxon>
        <taxon>Pseudomonadati</taxon>
        <taxon>Acidobacteriota</taxon>
        <taxon>Terriglobia</taxon>
        <taxon>Terriglobales</taxon>
        <taxon>Acidobacteriaceae</taxon>
        <taxon>Chloracidobacterium</taxon>
    </lineage>
</organism>
<sequence length="49" mass="5532">MLFPQDLWRKRQFVAAGESRVLYGARCAVPGQAAVVVATLNEWLDRVRS</sequence>